<evidence type="ECO:0000256" key="1">
    <source>
        <dbReference type="ARBA" id="ARBA00004651"/>
    </source>
</evidence>
<reference evidence="8" key="1">
    <citation type="submission" date="2015-07" db="EMBL/GenBank/DDBJ databases">
        <title>Complete genome sequence and phylogenetic analysis of Limnochorda pilosa.</title>
        <authorList>
            <person name="Watanabe M."/>
            <person name="Kojima H."/>
            <person name="Fukui M."/>
        </authorList>
    </citation>
    <scope>NUCLEOTIDE SEQUENCE [LARGE SCALE GENOMIC DNA]</scope>
    <source>
        <strain evidence="8">HC45</strain>
    </source>
</reference>
<evidence type="ECO:0008006" key="9">
    <source>
        <dbReference type="Google" id="ProtNLM"/>
    </source>
</evidence>
<accession>A0A0K2SGV6</accession>
<keyword evidence="3 6" id="KW-0812">Transmembrane</keyword>
<dbReference type="GO" id="GO:0005886">
    <property type="term" value="C:plasma membrane"/>
    <property type="evidence" value="ECO:0007669"/>
    <property type="project" value="UniProtKB-SubCell"/>
</dbReference>
<feature type="transmembrane region" description="Helical" evidence="6">
    <location>
        <begin position="363"/>
        <end position="385"/>
    </location>
</feature>
<dbReference type="OrthoDB" id="3613552at2"/>
<evidence type="ECO:0000256" key="3">
    <source>
        <dbReference type="ARBA" id="ARBA00022692"/>
    </source>
</evidence>
<dbReference type="AlphaFoldDB" id="A0A0K2SGV6"/>
<keyword evidence="5 6" id="KW-0472">Membrane</keyword>
<dbReference type="KEGG" id="lpil:LIP_0486"/>
<keyword evidence="4 6" id="KW-1133">Transmembrane helix</keyword>
<evidence type="ECO:0000313" key="7">
    <source>
        <dbReference type="EMBL" id="BAS26343.1"/>
    </source>
</evidence>
<dbReference type="Proteomes" id="UP000065807">
    <property type="component" value="Chromosome"/>
</dbReference>
<feature type="transmembrane region" description="Helical" evidence="6">
    <location>
        <begin position="165"/>
        <end position="198"/>
    </location>
</feature>
<feature type="transmembrane region" description="Helical" evidence="6">
    <location>
        <begin position="28"/>
        <end position="50"/>
    </location>
</feature>
<feature type="transmembrane region" description="Helical" evidence="6">
    <location>
        <begin position="89"/>
        <end position="111"/>
    </location>
</feature>
<keyword evidence="2" id="KW-1003">Cell membrane</keyword>
<evidence type="ECO:0000256" key="6">
    <source>
        <dbReference type="SAM" id="Phobius"/>
    </source>
</evidence>
<dbReference type="RefSeq" id="WP_082725750.1">
    <property type="nucleotide sequence ID" value="NZ_AP014924.1"/>
</dbReference>
<proteinExistence type="predicted"/>
<feature type="transmembrane region" description="Helical" evidence="6">
    <location>
        <begin position="118"/>
        <end position="145"/>
    </location>
</feature>
<feature type="transmembrane region" description="Helical" evidence="6">
    <location>
        <begin position="308"/>
        <end position="323"/>
    </location>
</feature>
<evidence type="ECO:0000256" key="2">
    <source>
        <dbReference type="ARBA" id="ARBA00022475"/>
    </source>
</evidence>
<evidence type="ECO:0000256" key="4">
    <source>
        <dbReference type="ARBA" id="ARBA00022989"/>
    </source>
</evidence>
<feature type="transmembrane region" description="Helical" evidence="6">
    <location>
        <begin position="241"/>
        <end position="267"/>
    </location>
</feature>
<dbReference type="PANTHER" id="PTHR23513">
    <property type="entry name" value="INTEGRAL MEMBRANE EFFLUX PROTEIN-RELATED"/>
    <property type="match status" value="1"/>
</dbReference>
<sequence>MTQAQQGKYPTPEGWYTIIRLPGFGQLWGIHLLTSVAGQFHILALTWIAIELTGSEAAAGALLMMSAIPRAILLPVGGAIADRSPATKVLTWTLSVLAVLAGLLGTVLSLARPSVSQIGLLVSVFGIAVAMYSPAAFAAVAPIAGRENLQTANALIQFTTQAGPFLGSLAATAAFATVGLRASYLVVACLLGIATLLAANLGRFDTSYADQHPPTSSEDDMVGAQAKGRARFGSIMRSVEVILLLLTSAAINLSVVGPLQVGLAGLVRNGSGTGPEMHGVFVAVFGLGSLLGSAVPALVLGKTGTDRRIYRWLTVLGALWVFVGKDTGAVTTGALLFGSGVCVAVVSVLVISRIQGVVPAAVLGRAMGILLVASTGLQPLSLLLAGYGSEWIGPSRLFLISGVFAAAVGLACQAISIRTDAKMKASSREGAES</sequence>
<dbReference type="SUPFAM" id="SSF103473">
    <property type="entry name" value="MFS general substrate transporter"/>
    <property type="match status" value="1"/>
</dbReference>
<organism evidence="7 8">
    <name type="scientific">Limnochorda pilosa</name>
    <dbReference type="NCBI Taxonomy" id="1555112"/>
    <lineage>
        <taxon>Bacteria</taxon>
        <taxon>Bacillati</taxon>
        <taxon>Bacillota</taxon>
        <taxon>Limnochordia</taxon>
        <taxon>Limnochordales</taxon>
        <taxon>Limnochordaceae</taxon>
        <taxon>Limnochorda</taxon>
    </lineage>
</organism>
<name>A0A0K2SGV6_LIMPI</name>
<reference evidence="8" key="2">
    <citation type="journal article" date="2016" name="Int. J. Syst. Evol. Microbiol.">
        <title>Complete genome sequence and cell structure of Limnochorda pilosa, a Gram-negative spore-former within the phylum Firmicutes.</title>
        <authorList>
            <person name="Watanabe M."/>
            <person name="Kojima H."/>
            <person name="Fukui M."/>
        </authorList>
    </citation>
    <scope>NUCLEOTIDE SEQUENCE [LARGE SCALE GENOMIC DNA]</scope>
    <source>
        <strain evidence="8">HC45</strain>
    </source>
</reference>
<dbReference type="CDD" id="cd06173">
    <property type="entry name" value="MFS_MefA_like"/>
    <property type="match status" value="1"/>
</dbReference>
<dbReference type="EMBL" id="AP014924">
    <property type="protein sequence ID" value="BAS26343.1"/>
    <property type="molecule type" value="Genomic_DNA"/>
</dbReference>
<dbReference type="GO" id="GO:0022857">
    <property type="term" value="F:transmembrane transporter activity"/>
    <property type="evidence" value="ECO:0007669"/>
    <property type="project" value="InterPro"/>
</dbReference>
<feature type="transmembrane region" description="Helical" evidence="6">
    <location>
        <begin position="57"/>
        <end position="77"/>
    </location>
</feature>
<comment type="subcellular location">
    <subcellularLocation>
        <location evidence="1">Cell membrane</location>
        <topology evidence="1">Multi-pass membrane protein</topology>
    </subcellularLocation>
</comment>
<evidence type="ECO:0000313" key="8">
    <source>
        <dbReference type="Proteomes" id="UP000065807"/>
    </source>
</evidence>
<keyword evidence="8" id="KW-1185">Reference proteome</keyword>
<feature type="transmembrane region" description="Helical" evidence="6">
    <location>
        <begin position="279"/>
        <end position="301"/>
    </location>
</feature>
<gene>
    <name evidence="7" type="ORF">LIP_0486</name>
</gene>
<dbReference type="PANTHER" id="PTHR23513:SF11">
    <property type="entry name" value="STAPHYLOFERRIN A TRANSPORTER"/>
    <property type="match status" value="1"/>
</dbReference>
<dbReference type="InterPro" id="IPR011701">
    <property type="entry name" value="MFS"/>
</dbReference>
<dbReference type="InterPro" id="IPR036259">
    <property type="entry name" value="MFS_trans_sf"/>
</dbReference>
<feature type="transmembrane region" description="Helical" evidence="6">
    <location>
        <begin position="329"/>
        <end position="351"/>
    </location>
</feature>
<protein>
    <recommendedName>
        <fullName evidence="9">MFS transporter</fullName>
    </recommendedName>
</protein>
<evidence type="ECO:0000256" key="5">
    <source>
        <dbReference type="ARBA" id="ARBA00023136"/>
    </source>
</evidence>
<dbReference type="Pfam" id="PF07690">
    <property type="entry name" value="MFS_1"/>
    <property type="match status" value="1"/>
</dbReference>
<dbReference type="STRING" id="1555112.LIP_0486"/>
<dbReference type="Gene3D" id="1.20.1250.20">
    <property type="entry name" value="MFS general substrate transporter like domains"/>
    <property type="match status" value="1"/>
</dbReference>
<feature type="transmembrane region" description="Helical" evidence="6">
    <location>
        <begin position="397"/>
        <end position="417"/>
    </location>
</feature>